<reference evidence="4 5" key="1">
    <citation type="journal article" date="2019" name="Int. J. Syst. Evol. Microbiol.">
        <title>The Global Catalogue of Microorganisms (GCM) 10K type strain sequencing project: providing services to taxonomists for standard genome sequencing and annotation.</title>
        <authorList>
            <consortium name="The Broad Institute Genomics Platform"/>
            <consortium name="The Broad Institute Genome Sequencing Center for Infectious Disease"/>
            <person name="Wu L."/>
            <person name="Ma J."/>
        </authorList>
    </citation>
    <scope>NUCLEOTIDE SEQUENCE [LARGE SCALE GENOMIC DNA]</scope>
    <source>
        <strain evidence="4 5">JCM 13929</strain>
    </source>
</reference>
<dbReference type="Gene3D" id="3.10.310.10">
    <property type="entry name" value="Diaminopimelate Epimerase, Chain A, domain 1"/>
    <property type="match status" value="2"/>
</dbReference>
<dbReference type="Pfam" id="PF04303">
    <property type="entry name" value="PrpF"/>
    <property type="match status" value="1"/>
</dbReference>
<keyword evidence="3" id="KW-1133">Transmembrane helix</keyword>
<sequence>MGAADDDDRSQRRMTVSDEGVPCMLMRGGTSKGAYFLASDLPADPAERDDLLLRALGSPDPRQIDGIGGAHPLTSKVAVVSPSADPSADLDYLFLQVAVDEPVVSAAQNCGNLLAGVGPFAVERGLVKPGGEHTEVRIRLLNSGGAATASFPTPGGRVDYRGGTAISGVPGTAAAVVLGFEDTAGSATGGLLPTGREVDVIDGVEVTCVDNGMPVVVAAAADLGITGYEPHEDLAADEGLRERVQSLRLQAGKLMGLGDVTSRPVPKTTLVAPPRDGGALCTRTFIPLRPHAAIGVLGAISVVTGALLGHGVARRHARLPAGSRVDVEHPTGHLQVEVELDLSTSPPTAVRAANVRTARKLFDGALFPRS</sequence>
<evidence type="ECO:0000256" key="1">
    <source>
        <dbReference type="ARBA" id="ARBA00007673"/>
    </source>
</evidence>
<evidence type="ECO:0000313" key="4">
    <source>
        <dbReference type="EMBL" id="GAA1625182.1"/>
    </source>
</evidence>
<dbReference type="PANTHER" id="PTHR43709:SF3">
    <property type="entry name" value="ISOMERASE YBHH-RELATED"/>
    <property type="match status" value="1"/>
</dbReference>
<comment type="similarity">
    <text evidence="1">Belongs to the PrpF family.</text>
</comment>
<dbReference type="PANTHER" id="PTHR43709">
    <property type="entry name" value="ACONITATE ISOMERASE-RELATED"/>
    <property type="match status" value="1"/>
</dbReference>
<dbReference type="InterPro" id="IPR047687">
    <property type="entry name" value="OMA_tautomer-like"/>
</dbReference>
<keyword evidence="5" id="KW-1185">Reference proteome</keyword>
<dbReference type="Proteomes" id="UP001500064">
    <property type="component" value="Unassembled WGS sequence"/>
</dbReference>
<dbReference type="SUPFAM" id="SSF54506">
    <property type="entry name" value="Diaminopimelate epimerase-like"/>
    <property type="match status" value="2"/>
</dbReference>
<dbReference type="InterPro" id="IPR007400">
    <property type="entry name" value="PrpF-like"/>
</dbReference>
<protein>
    <submittedName>
        <fullName evidence="4">4-oxalomesaconate tautomerase</fullName>
    </submittedName>
</protein>
<proteinExistence type="inferred from homology"/>
<evidence type="ECO:0000313" key="5">
    <source>
        <dbReference type="Proteomes" id="UP001500064"/>
    </source>
</evidence>
<keyword evidence="3" id="KW-0472">Membrane</keyword>
<accession>A0ABN2F0N3</accession>
<dbReference type="EMBL" id="BAAAMU010000012">
    <property type="protein sequence ID" value="GAA1625182.1"/>
    <property type="molecule type" value="Genomic_DNA"/>
</dbReference>
<keyword evidence="3" id="KW-0812">Transmembrane</keyword>
<evidence type="ECO:0000256" key="3">
    <source>
        <dbReference type="SAM" id="Phobius"/>
    </source>
</evidence>
<feature type="transmembrane region" description="Helical" evidence="3">
    <location>
        <begin position="292"/>
        <end position="313"/>
    </location>
</feature>
<organism evidence="4 5">
    <name type="scientific">Nonomuraea maheshkhaliensis</name>
    <dbReference type="NCBI Taxonomy" id="419590"/>
    <lineage>
        <taxon>Bacteria</taxon>
        <taxon>Bacillati</taxon>
        <taxon>Actinomycetota</taxon>
        <taxon>Actinomycetes</taxon>
        <taxon>Streptosporangiales</taxon>
        <taxon>Streptosporangiaceae</taxon>
        <taxon>Nonomuraea</taxon>
    </lineage>
</organism>
<evidence type="ECO:0000256" key="2">
    <source>
        <dbReference type="ARBA" id="ARBA00023235"/>
    </source>
</evidence>
<dbReference type="NCBIfam" id="NF033377">
    <property type="entry name" value="OMA_tautomer"/>
    <property type="match status" value="1"/>
</dbReference>
<comment type="caution">
    <text evidence="4">The sequence shown here is derived from an EMBL/GenBank/DDBJ whole genome shotgun (WGS) entry which is preliminary data.</text>
</comment>
<gene>
    <name evidence="4" type="ORF">GCM10009733_022340</name>
</gene>
<name>A0ABN2F0N3_9ACTN</name>
<keyword evidence="2" id="KW-0413">Isomerase</keyword>